<sequence>MASITSRSTTSPSVSASSAVLSTKDSDPQTDDSQTIRFTKVQDLFNRIDHTNGDSLTVTNVSPTHFTEIQREREKREKQGRRYRFRDYDSNSRILIITITTGLHEELHKPLYNEFVGQIREMGLKKGWRDIGSATLPGQQGQSGKEGDSTGGPKPQRAGKGTWPTLVIEAGFSQTLGQLHLTMKRWFSMSNHEVKIVLLSKFDGTTILLERWEEEMAVRPGATTTRHSLQHPTPVLRQSITITQNATTNPISYSVTRGALVLSFRLLFLRDPGPSEGDLVFGVQELEEYAEDVWAQV</sequence>
<name>A0AAE0MKK9_9PEZI</name>
<protein>
    <submittedName>
        <fullName evidence="2">Uncharacterized protein</fullName>
    </submittedName>
</protein>
<comment type="caution">
    <text evidence="2">The sequence shown here is derived from an EMBL/GenBank/DDBJ whole genome shotgun (WGS) entry which is preliminary data.</text>
</comment>
<feature type="region of interest" description="Disordered" evidence="1">
    <location>
        <begin position="130"/>
        <end position="161"/>
    </location>
</feature>
<evidence type="ECO:0000256" key="1">
    <source>
        <dbReference type="SAM" id="MobiDB-lite"/>
    </source>
</evidence>
<evidence type="ECO:0000313" key="3">
    <source>
        <dbReference type="Proteomes" id="UP001286456"/>
    </source>
</evidence>
<dbReference type="AlphaFoldDB" id="A0AAE0MKK9"/>
<proteinExistence type="predicted"/>
<accession>A0AAE0MKK9</accession>
<reference evidence="2" key="1">
    <citation type="journal article" date="2023" name="Mol. Phylogenet. Evol.">
        <title>Genome-scale phylogeny and comparative genomics of the fungal order Sordariales.</title>
        <authorList>
            <person name="Hensen N."/>
            <person name="Bonometti L."/>
            <person name="Westerberg I."/>
            <person name="Brannstrom I.O."/>
            <person name="Guillou S."/>
            <person name="Cros-Aarteil S."/>
            <person name="Calhoun S."/>
            <person name="Haridas S."/>
            <person name="Kuo A."/>
            <person name="Mondo S."/>
            <person name="Pangilinan J."/>
            <person name="Riley R."/>
            <person name="LaButti K."/>
            <person name="Andreopoulos B."/>
            <person name="Lipzen A."/>
            <person name="Chen C."/>
            <person name="Yan M."/>
            <person name="Daum C."/>
            <person name="Ng V."/>
            <person name="Clum A."/>
            <person name="Steindorff A."/>
            <person name="Ohm R.A."/>
            <person name="Martin F."/>
            <person name="Silar P."/>
            <person name="Natvig D.O."/>
            <person name="Lalanne C."/>
            <person name="Gautier V."/>
            <person name="Ament-Velasquez S.L."/>
            <person name="Kruys A."/>
            <person name="Hutchinson M.I."/>
            <person name="Powell A.J."/>
            <person name="Barry K."/>
            <person name="Miller A.N."/>
            <person name="Grigoriev I.V."/>
            <person name="Debuchy R."/>
            <person name="Gladieux P."/>
            <person name="Hiltunen Thoren M."/>
            <person name="Johannesson H."/>
        </authorList>
    </citation>
    <scope>NUCLEOTIDE SEQUENCE</scope>
    <source>
        <strain evidence="2">SMH4131-1</strain>
    </source>
</reference>
<reference evidence="2" key="2">
    <citation type="submission" date="2023-06" db="EMBL/GenBank/DDBJ databases">
        <authorList>
            <consortium name="Lawrence Berkeley National Laboratory"/>
            <person name="Haridas S."/>
            <person name="Hensen N."/>
            <person name="Bonometti L."/>
            <person name="Westerberg I."/>
            <person name="Brannstrom I.O."/>
            <person name="Guillou S."/>
            <person name="Cros-Aarteil S."/>
            <person name="Calhoun S."/>
            <person name="Kuo A."/>
            <person name="Mondo S."/>
            <person name="Pangilinan J."/>
            <person name="Riley R."/>
            <person name="Labutti K."/>
            <person name="Andreopoulos B."/>
            <person name="Lipzen A."/>
            <person name="Chen C."/>
            <person name="Yanf M."/>
            <person name="Daum C."/>
            <person name="Ng V."/>
            <person name="Clum A."/>
            <person name="Steindorff A."/>
            <person name="Ohm R."/>
            <person name="Martin F."/>
            <person name="Silar P."/>
            <person name="Natvig D."/>
            <person name="Lalanne C."/>
            <person name="Gautier V."/>
            <person name="Ament-Velasquez S.L."/>
            <person name="Kruys A."/>
            <person name="Hutchinson M.I."/>
            <person name="Powell A.J."/>
            <person name="Barry K."/>
            <person name="Miller A.N."/>
            <person name="Grigoriev I.V."/>
            <person name="Debuchy R."/>
            <person name="Gladieux P."/>
            <person name="Thoren M.H."/>
            <person name="Johannesson H."/>
        </authorList>
    </citation>
    <scope>NUCLEOTIDE SEQUENCE</scope>
    <source>
        <strain evidence="2">SMH4131-1</strain>
    </source>
</reference>
<dbReference type="Proteomes" id="UP001286456">
    <property type="component" value="Unassembled WGS sequence"/>
</dbReference>
<feature type="region of interest" description="Disordered" evidence="1">
    <location>
        <begin position="1"/>
        <end position="34"/>
    </location>
</feature>
<feature type="compositionally biased region" description="Low complexity" evidence="1">
    <location>
        <begin position="1"/>
        <end position="23"/>
    </location>
</feature>
<dbReference type="EMBL" id="JAUEPO010000001">
    <property type="protein sequence ID" value="KAK3336046.1"/>
    <property type="molecule type" value="Genomic_DNA"/>
</dbReference>
<gene>
    <name evidence="2" type="ORF">B0T19DRAFT_26788</name>
</gene>
<keyword evidence="3" id="KW-1185">Reference proteome</keyword>
<evidence type="ECO:0000313" key="2">
    <source>
        <dbReference type="EMBL" id="KAK3336046.1"/>
    </source>
</evidence>
<organism evidence="2 3">
    <name type="scientific">Cercophora scortea</name>
    <dbReference type="NCBI Taxonomy" id="314031"/>
    <lineage>
        <taxon>Eukaryota</taxon>
        <taxon>Fungi</taxon>
        <taxon>Dikarya</taxon>
        <taxon>Ascomycota</taxon>
        <taxon>Pezizomycotina</taxon>
        <taxon>Sordariomycetes</taxon>
        <taxon>Sordariomycetidae</taxon>
        <taxon>Sordariales</taxon>
        <taxon>Lasiosphaeriaceae</taxon>
        <taxon>Cercophora</taxon>
    </lineage>
</organism>